<dbReference type="EMBL" id="CM017622">
    <property type="protein sequence ID" value="TYH93312.1"/>
    <property type="molecule type" value="Genomic_DNA"/>
</dbReference>
<dbReference type="AlphaFoldDB" id="A0A5D2MQA6"/>
<dbReference type="Proteomes" id="UP000322667">
    <property type="component" value="Chromosome A13"/>
</dbReference>
<gene>
    <name evidence="2" type="ORF">ES332_A13G245200v1</name>
</gene>
<keyword evidence="1" id="KW-0472">Membrane</keyword>
<organism evidence="2 3">
    <name type="scientific">Gossypium tomentosum</name>
    <name type="common">Hawaiian cotton</name>
    <name type="synonym">Gossypium sandvicense</name>
    <dbReference type="NCBI Taxonomy" id="34277"/>
    <lineage>
        <taxon>Eukaryota</taxon>
        <taxon>Viridiplantae</taxon>
        <taxon>Streptophyta</taxon>
        <taxon>Embryophyta</taxon>
        <taxon>Tracheophyta</taxon>
        <taxon>Spermatophyta</taxon>
        <taxon>Magnoliopsida</taxon>
        <taxon>eudicotyledons</taxon>
        <taxon>Gunneridae</taxon>
        <taxon>Pentapetalae</taxon>
        <taxon>rosids</taxon>
        <taxon>malvids</taxon>
        <taxon>Malvales</taxon>
        <taxon>Malvaceae</taxon>
        <taxon>Malvoideae</taxon>
        <taxon>Gossypium</taxon>
    </lineage>
</organism>
<proteinExistence type="predicted"/>
<reference evidence="2 3" key="1">
    <citation type="submission" date="2019-07" db="EMBL/GenBank/DDBJ databases">
        <title>WGS assembly of Gossypium tomentosum.</title>
        <authorList>
            <person name="Chen Z.J."/>
            <person name="Sreedasyam A."/>
            <person name="Ando A."/>
            <person name="Song Q."/>
            <person name="De L."/>
            <person name="Hulse-Kemp A."/>
            <person name="Ding M."/>
            <person name="Ye W."/>
            <person name="Kirkbride R."/>
            <person name="Jenkins J."/>
            <person name="Plott C."/>
            <person name="Lovell J."/>
            <person name="Lin Y.-M."/>
            <person name="Vaughn R."/>
            <person name="Liu B."/>
            <person name="Li W."/>
            <person name="Simpson S."/>
            <person name="Scheffler B."/>
            <person name="Saski C."/>
            <person name="Grover C."/>
            <person name="Hu G."/>
            <person name="Conover J."/>
            <person name="Carlson J."/>
            <person name="Shu S."/>
            <person name="Boston L."/>
            <person name="Williams M."/>
            <person name="Peterson D."/>
            <person name="Mcgee K."/>
            <person name="Jones D."/>
            <person name="Wendel J."/>
            <person name="Stelly D."/>
            <person name="Grimwood J."/>
            <person name="Schmutz J."/>
        </authorList>
    </citation>
    <scope>NUCLEOTIDE SEQUENCE [LARGE SCALE GENOMIC DNA]</scope>
    <source>
        <strain evidence="2">7179.01</strain>
    </source>
</reference>
<keyword evidence="1" id="KW-1133">Transmembrane helix</keyword>
<evidence type="ECO:0000313" key="3">
    <source>
        <dbReference type="Proteomes" id="UP000322667"/>
    </source>
</evidence>
<evidence type="ECO:0000256" key="1">
    <source>
        <dbReference type="SAM" id="Phobius"/>
    </source>
</evidence>
<feature type="transmembrane region" description="Helical" evidence="1">
    <location>
        <begin position="43"/>
        <end position="63"/>
    </location>
</feature>
<keyword evidence="3" id="KW-1185">Reference proteome</keyword>
<accession>A0A5D2MQA6</accession>
<evidence type="ECO:0000313" key="2">
    <source>
        <dbReference type="EMBL" id="TYH93312.1"/>
    </source>
</evidence>
<protein>
    <submittedName>
        <fullName evidence="2">Uncharacterized protein</fullName>
    </submittedName>
</protein>
<sequence>MQKQQRNRHKKREIFCILFLYFAFGYKRQRRGDIHKVMRKTKVFKGGAFIFNLFIFISISLIFY</sequence>
<keyword evidence="1" id="KW-0812">Transmembrane</keyword>
<name>A0A5D2MQA6_GOSTO</name>